<reference evidence="2 3" key="2">
    <citation type="journal article" date="2021" name="J. Hered.">
        <title>Feather Gene Expression Elucidates the Developmental Basis of Plumage Iridescence in African Starlings.</title>
        <authorList>
            <person name="Rubenstein D.R."/>
            <person name="Corvelo A."/>
            <person name="MacManes M.D."/>
            <person name="Maia R."/>
            <person name="Narzisi G."/>
            <person name="Rousaki A."/>
            <person name="Vandenabeele P."/>
            <person name="Shawkey M.D."/>
            <person name="Solomon J."/>
        </authorList>
    </citation>
    <scope>NUCLEOTIDE SEQUENCE [LARGE SCALE GENOMIC DNA]</scope>
    <source>
        <strain evidence="2">SS15</strain>
    </source>
</reference>
<dbReference type="EMBL" id="JADDUC010000188">
    <property type="protein sequence ID" value="KAG0116035.1"/>
    <property type="molecule type" value="Genomic_DNA"/>
</dbReference>
<evidence type="ECO:0000313" key="3">
    <source>
        <dbReference type="Proteomes" id="UP000618051"/>
    </source>
</evidence>
<sequence length="120" mass="12986">MTGPWQLQEHTEAMNGGMDSFPLATPLAVTANGSSFLQTPLLFVELQHKQTRGLLVDAKRGASAVSMDGVGAKGEFLQPPKSARFRNFVVENNCFSGLELCESFEQSLPSAGPWKGVEEE</sequence>
<gene>
    <name evidence="2" type="ORF">IHE44_0013417</name>
    <name evidence="1" type="ORF">IHE44_004761</name>
</gene>
<reference evidence="2" key="3">
    <citation type="submission" date="2022-01" db="EMBL/GenBank/DDBJ databases">
        <authorList>
            <person name="Rubenstein D.R."/>
        </authorList>
    </citation>
    <scope>NUCLEOTIDE SEQUENCE</scope>
    <source>
        <strain evidence="2">SS15</strain>
        <tissue evidence="2">Liver</tissue>
    </source>
</reference>
<accession>A0A835NJ61</accession>
<proteinExistence type="predicted"/>
<protein>
    <submittedName>
        <fullName evidence="1">Uncharacterized protein</fullName>
    </submittedName>
</protein>
<organism evidence="1">
    <name type="scientific">Lamprotornis superbus</name>
    <dbReference type="NCBI Taxonomy" id="245042"/>
    <lineage>
        <taxon>Eukaryota</taxon>
        <taxon>Metazoa</taxon>
        <taxon>Chordata</taxon>
        <taxon>Craniata</taxon>
        <taxon>Vertebrata</taxon>
        <taxon>Euteleostomi</taxon>
        <taxon>Archelosauria</taxon>
        <taxon>Archosauria</taxon>
        <taxon>Dinosauria</taxon>
        <taxon>Saurischia</taxon>
        <taxon>Theropoda</taxon>
        <taxon>Coelurosauria</taxon>
        <taxon>Aves</taxon>
        <taxon>Neognathae</taxon>
        <taxon>Neoaves</taxon>
        <taxon>Telluraves</taxon>
        <taxon>Australaves</taxon>
        <taxon>Passeriformes</taxon>
        <taxon>Sturnidae</taxon>
        <taxon>Lamprotornis</taxon>
    </lineage>
</organism>
<name>A0A835NJ61_9PASS</name>
<dbReference type="AlphaFoldDB" id="A0A835NJ61"/>
<reference evidence="1" key="1">
    <citation type="submission" date="2020-10" db="EMBL/GenBank/DDBJ databases">
        <title>Feather gene expression reveals the developmental basis of iridescence in African starlings.</title>
        <authorList>
            <person name="Rubenstein D.R."/>
        </authorList>
    </citation>
    <scope>NUCLEOTIDE SEQUENCE</scope>
    <source>
        <strain evidence="1">SS15</strain>
        <tissue evidence="1">Liver</tissue>
    </source>
</reference>
<evidence type="ECO:0000313" key="1">
    <source>
        <dbReference type="EMBL" id="KAG0116035.1"/>
    </source>
</evidence>
<dbReference type="Proteomes" id="UP000618051">
    <property type="component" value="Unassembled WGS sequence"/>
</dbReference>
<comment type="caution">
    <text evidence="1">The sequence shown here is derived from an EMBL/GenBank/DDBJ whole genome shotgun (WGS) entry which is preliminary data.</text>
</comment>
<dbReference type="EMBL" id="JADDUC020000006">
    <property type="protein sequence ID" value="KAI1238677.1"/>
    <property type="molecule type" value="Genomic_DNA"/>
</dbReference>
<keyword evidence="3" id="KW-1185">Reference proteome</keyword>
<evidence type="ECO:0000313" key="2">
    <source>
        <dbReference type="EMBL" id="KAI1238677.1"/>
    </source>
</evidence>